<sequence>MDTSEDTTSTINYDEYMTSDQCDPTDINDFSIQVLPPLYCIIFFVSVVGNGVVLFIMYKFEKLSTVTNIFLINLVVSNVVFTFTLPFQAVYHSDEWIFGEALCKLVNSAYYLGFYSSILFLTLMTFDRYLAVVHCVVSSKRRKGCYAVLLSAIVWSISLVASLEPLFHFTVRESQMDGLLSCQDSGEGEWKVFGLYKQFVFFFIFPLAVFVYCYARIIVRVISTGIVGKHRTVRLVFVIVLMFFVCWSPHNIILLINENKDKTMCDDSLDYALRITSNIARLYFCINPIFLTFLGKKFQNHGLRSFRPVCQEPPPPEGQKVRSREHDGNVYAEKAEDGVGGVSKATLPEIIRILPVVSMKEKYRKTSLQKKIMKPSPRKQKRSNVTLMYSIFI</sequence>
<evidence type="ECO:0000256" key="10">
    <source>
        <dbReference type="RuleBase" id="RU000688"/>
    </source>
</evidence>
<comment type="caution">
    <text evidence="13">The sequence shown here is derived from an EMBL/GenBank/DDBJ whole genome shotgun (WGS) entry which is preliminary data.</text>
</comment>
<keyword evidence="2" id="KW-1003">Cell membrane</keyword>
<keyword evidence="6 11" id="KW-0472">Membrane</keyword>
<dbReference type="GO" id="GO:0006955">
    <property type="term" value="P:immune response"/>
    <property type="evidence" value="ECO:0007669"/>
    <property type="project" value="TreeGrafter"/>
</dbReference>
<comment type="similarity">
    <text evidence="10">Belongs to the G-protein coupled receptor 1 family.</text>
</comment>
<dbReference type="InterPro" id="IPR000276">
    <property type="entry name" value="GPCR_Rhodpsn"/>
</dbReference>
<proteinExistence type="inferred from homology"/>
<keyword evidence="3 10" id="KW-0812">Transmembrane</keyword>
<feature type="transmembrane region" description="Helical" evidence="11">
    <location>
        <begin position="195"/>
        <end position="215"/>
    </location>
</feature>
<evidence type="ECO:0000256" key="3">
    <source>
        <dbReference type="ARBA" id="ARBA00022692"/>
    </source>
</evidence>
<dbReference type="EMBL" id="SOYY01000022">
    <property type="protein sequence ID" value="KAA0704925.1"/>
    <property type="molecule type" value="Genomic_DNA"/>
</dbReference>
<accession>A0A5A9N6X3</accession>
<evidence type="ECO:0000256" key="7">
    <source>
        <dbReference type="ARBA" id="ARBA00023157"/>
    </source>
</evidence>
<dbReference type="InterPro" id="IPR017452">
    <property type="entry name" value="GPCR_Rhodpsn_7TM"/>
</dbReference>
<evidence type="ECO:0000259" key="12">
    <source>
        <dbReference type="PROSITE" id="PS50262"/>
    </source>
</evidence>
<keyword evidence="9 10" id="KW-0807">Transducer</keyword>
<comment type="subcellular location">
    <subcellularLocation>
        <location evidence="1">Cell membrane</location>
        <topology evidence="1">Multi-pass membrane protein</topology>
    </subcellularLocation>
</comment>
<organism evidence="13 14">
    <name type="scientific">Triplophysa tibetana</name>
    <dbReference type="NCBI Taxonomy" id="1572043"/>
    <lineage>
        <taxon>Eukaryota</taxon>
        <taxon>Metazoa</taxon>
        <taxon>Chordata</taxon>
        <taxon>Craniata</taxon>
        <taxon>Vertebrata</taxon>
        <taxon>Euteleostomi</taxon>
        <taxon>Actinopterygii</taxon>
        <taxon>Neopterygii</taxon>
        <taxon>Teleostei</taxon>
        <taxon>Ostariophysi</taxon>
        <taxon>Cypriniformes</taxon>
        <taxon>Nemacheilidae</taxon>
        <taxon>Triplophysa</taxon>
    </lineage>
</organism>
<keyword evidence="4 11" id="KW-1133">Transmembrane helix</keyword>
<evidence type="ECO:0000256" key="11">
    <source>
        <dbReference type="SAM" id="Phobius"/>
    </source>
</evidence>
<keyword evidence="5 10" id="KW-0297">G-protein coupled receptor</keyword>
<dbReference type="Proteomes" id="UP000324632">
    <property type="component" value="Chromosome 22"/>
</dbReference>
<feature type="transmembrane region" description="Helical" evidence="11">
    <location>
        <begin position="235"/>
        <end position="256"/>
    </location>
</feature>
<protein>
    <submittedName>
        <fullName evidence="13">C-C chemokine receptor type 3</fullName>
    </submittedName>
</protein>
<dbReference type="InterPro" id="IPR050119">
    <property type="entry name" value="CCR1-9-like"/>
</dbReference>
<evidence type="ECO:0000256" key="2">
    <source>
        <dbReference type="ARBA" id="ARBA00022475"/>
    </source>
</evidence>
<dbReference type="Pfam" id="PF00001">
    <property type="entry name" value="7tm_1"/>
    <property type="match status" value="1"/>
</dbReference>
<dbReference type="SUPFAM" id="SSF81321">
    <property type="entry name" value="Family A G protein-coupled receptor-like"/>
    <property type="match status" value="1"/>
</dbReference>
<dbReference type="AlphaFoldDB" id="A0A5A9N6X3"/>
<feature type="transmembrane region" description="Helical" evidence="11">
    <location>
        <begin position="109"/>
        <end position="132"/>
    </location>
</feature>
<dbReference type="GO" id="GO:0060326">
    <property type="term" value="P:cell chemotaxis"/>
    <property type="evidence" value="ECO:0007669"/>
    <property type="project" value="TreeGrafter"/>
</dbReference>
<dbReference type="PANTHER" id="PTHR10489">
    <property type="entry name" value="CELL ADHESION MOLECULE"/>
    <property type="match status" value="1"/>
</dbReference>
<evidence type="ECO:0000256" key="5">
    <source>
        <dbReference type="ARBA" id="ARBA00023040"/>
    </source>
</evidence>
<evidence type="ECO:0000256" key="4">
    <source>
        <dbReference type="ARBA" id="ARBA00022989"/>
    </source>
</evidence>
<dbReference type="FunFam" id="1.20.1070.10:FF:000130">
    <property type="entry name" value="Chemokine (C-C motif) receptor 2"/>
    <property type="match status" value="1"/>
</dbReference>
<evidence type="ECO:0000313" key="13">
    <source>
        <dbReference type="EMBL" id="KAA0704925.1"/>
    </source>
</evidence>
<feature type="transmembrane region" description="Helical" evidence="11">
    <location>
        <begin position="36"/>
        <end position="58"/>
    </location>
</feature>
<feature type="domain" description="G-protein coupled receptors family 1 profile" evidence="12">
    <location>
        <begin position="49"/>
        <end position="291"/>
    </location>
</feature>
<evidence type="ECO:0000313" key="14">
    <source>
        <dbReference type="Proteomes" id="UP000324632"/>
    </source>
</evidence>
<gene>
    <name evidence="13" type="ORF">E1301_Tti000760</name>
</gene>
<evidence type="ECO:0000256" key="1">
    <source>
        <dbReference type="ARBA" id="ARBA00004651"/>
    </source>
</evidence>
<keyword evidence="14" id="KW-1185">Reference proteome</keyword>
<evidence type="ECO:0000256" key="6">
    <source>
        <dbReference type="ARBA" id="ARBA00023136"/>
    </source>
</evidence>
<feature type="transmembrane region" description="Helical" evidence="11">
    <location>
        <begin position="70"/>
        <end position="89"/>
    </location>
</feature>
<dbReference type="PRINTS" id="PR00237">
    <property type="entry name" value="GPCRRHODOPSN"/>
</dbReference>
<dbReference type="GO" id="GO:0009897">
    <property type="term" value="C:external side of plasma membrane"/>
    <property type="evidence" value="ECO:0007669"/>
    <property type="project" value="TreeGrafter"/>
</dbReference>
<dbReference type="GO" id="GO:0019722">
    <property type="term" value="P:calcium-mediated signaling"/>
    <property type="evidence" value="ECO:0007669"/>
    <property type="project" value="TreeGrafter"/>
</dbReference>
<keyword evidence="8 10" id="KW-0675">Receptor</keyword>
<dbReference type="InterPro" id="IPR000355">
    <property type="entry name" value="Chemokine_rcpt"/>
</dbReference>
<dbReference type="PROSITE" id="PS50262">
    <property type="entry name" value="G_PROTEIN_RECEP_F1_2"/>
    <property type="match status" value="1"/>
</dbReference>
<dbReference type="GO" id="GO:0016493">
    <property type="term" value="F:C-C chemokine receptor activity"/>
    <property type="evidence" value="ECO:0007669"/>
    <property type="project" value="TreeGrafter"/>
</dbReference>
<evidence type="ECO:0000256" key="9">
    <source>
        <dbReference type="ARBA" id="ARBA00023224"/>
    </source>
</evidence>
<dbReference type="PANTHER" id="PTHR10489:SF922">
    <property type="entry name" value="C-C CHEMOKINE RECEPTOR FAMILY-LIKE-RELATED"/>
    <property type="match status" value="1"/>
</dbReference>
<evidence type="ECO:0000256" key="8">
    <source>
        <dbReference type="ARBA" id="ARBA00023170"/>
    </source>
</evidence>
<reference evidence="13 14" key="1">
    <citation type="journal article" date="2019" name="Mol. Ecol. Resour.">
        <title>Chromosome-level genome assembly of Triplophysa tibetana, a fish adapted to the harsh high-altitude environment of the Tibetan Plateau.</title>
        <authorList>
            <person name="Yang X."/>
            <person name="Liu H."/>
            <person name="Ma Z."/>
            <person name="Zou Y."/>
            <person name="Zou M."/>
            <person name="Mao Y."/>
            <person name="Li X."/>
            <person name="Wang H."/>
            <person name="Chen T."/>
            <person name="Wang W."/>
            <person name="Yang R."/>
        </authorList>
    </citation>
    <scope>NUCLEOTIDE SEQUENCE [LARGE SCALE GENOMIC DNA]</scope>
    <source>
        <strain evidence="13">TTIB1903HZAU</strain>
        <tissue evidence="13">Muscle</tissue>
    </source>
</reference>
<keyword evidence="7" id="KW-1015">Disulfide bond</keyword>
<dbReference type="Gene3D" id="1.20.1070.10">
    <property type="entry name" value="Rhodopsin 7-helix transmembrane proteins"/>
    <property type="match status" value="1"/>
</dbReference>
<feature type="transmembrane region" description="Helical" evidence="11">
    <location>
        <begin position="271"/>
        <end position="294"/>
    </location>
</feature>
<dbReference type="GO" id="GO:0007204">
    <property type="term" value="P:positive regulation of cytosolic calcium ion concentration"/>
    <property type="evidence" value="ECO:0007669"/>
    <property type="project" value="TreeGrafter"/>
</dbReference>
<dbReference type="PROSITE" id="PS00237">
    <property type="entry name" value="G_PROTEIN_RECEP_F1_1"/>
    <property type="match status" value="1"/>
</dbReference>
<name>A0A5A9N6X3_9TELE</name>
<dbReference type="GO" id="GO:0019957">
    <property type="term" value="F:C-C chemokine binding"/>
    <property type="evidence" value="ECO:0007669"/>
    <property type="project" value="TreeGrafter"/>
</dbReference>
<feature type="transmembrane region" description="Helical" evidence="11">
    <location>
        <begin position="144"/>
        <end position="163"/>
    </location>
</feature>
<dbReference type="PRINTS" id="PR00657">
    <property type="entry name" value="CCCHEMOKINER"/>
</dbReference>